<gene>
    <name evidence="10" type="ORF">H671_1g3696</name>
</gene>
<evidence type="ECO:0000259" key="9">
    <source>
        <dbReference type="PROSITE" id="PS51715"/>
    </source>
</evidence>
<dbReference type="GO" id="GO:0071346">
    <property type="term" value="P:cellular response to type II interferon"/>
    <property type="evidence" value="ECO:0007669"/>
    <property type="project" value="UniProtKB-ARBA"/>
</dbReference>
<dbReference type="FunFam" id="1.20.1000.10:FF:000001">
    <property type="entry name" value="Guanylate binding protein 1"/>
    <property type="match status" value="1"/>
</dbReference>
<dbReference type="GO" id="GO:0031347">
    <property type="term" value="P:regulation of defense response"/>
    <property type="evidence" value="ECO:0007669"/>
    <property type="project" value="UniProtKB-ARBA"/>
</dbReference>
<dbReference type="Pfam" id="PF02841">
    <property type="entry name" value="GBP_C"/>
    <property type="match status" value="2"/>
</dbReference>
<comment type="similarity">
    <text evidence="6">Belongs to the TRAFAC class dynamin-like GTPase superfamily. GB1/RHD3 GTPase family.</text>
</comment>
<feature type="domain" description="GB1/RHD3-type G" evidence="9">
    <location>
        <begin position="29"/>
        <end position="138"/>
    </location>
</feature>
<keyword evidence="4" id="KW-0391">Immunity</keyword>
<feature type="compositionally biased region" description="Basic and acidic residues" evidence="8">
    <location>
        <begin position="890"/>
        <end position="905"/>
    </location>
</feature>
<keyword evidence="7" id="KW-0175">Coiled coil</keyword>
<accession>A0A061IMU9</accession>
<dbReference type="SUPFAM" id="SSF48340">
    <property type="entry name" value="Interferon-induced guanylate-binding protein 1 (GBP1), C-terminal domain"/>
    <property type="match status" value="3"/>
</dbReference>
<dbReference type="InterPro" id="IPR030386">
    <property type="entry name" value="G_GB1_RHD3_dom"/>
</dbReference>
<dbReference type="CDD" id="cd16269">
    <property type="entry name" value="GBP_C"/>
    <property type="match status" value="1"/>
</dbReference>
<dbReference type="AlphaFoldDB" id="A0A061IMU9"/>
<dbReference type="GO" id="GO:0005525">
    <property type="term" value="F:GTP binding"/>
    <property type="evidence" value="ECO:0007669"/>
    <property type="project" value="UniProtKB-KW"/>
</dbReference>
<dbReference type="Proteomes" id="UP000030759">
    <property type="component" value="Unassembled WGS sequence"/>
</dbReference>
<evidence type="ECO:0000313" key="11">
    <source>
        <dbReference type="Proteomes" id="UP000030759"/>
    </source>
</evidence>
<evidence type="ECO:0000256" key="7">
    <source>
        <dbReference type="SAM" id="Coils"/>
    </source>
</evidence>
<dbReference type="PANTHER" id="PTHR10751">
    <property type="entry name" value="GUANYLATE BINDING PROTEIN"/>
    <property type="match status" value="1"/>
</dbReference>
<dbReference type="InterPro" id="IPR003191">
    <property type="entry name" value="Guanylate-bd/ATL_C"/>
</dbReference>
<evidence type="ECO:0000256" key="3">
    <source>
        <dbReference type="ARBA" id="ARBA00022801"/>
    </source>
</evidence>
<dbReference type="InterPro" id="IPR027417">
    <property type="entry name" value="P-loop_NTPase"/>
</dbReference>
<dbReference type="InterPro" id="IPR037684">
    <property type="entry name" value="GBP_C"/>
</dbReference>
<dbReference type="CDD" id="cd01851">
    <property type="entry name" value="GBP"/>
    <property type="match status" value="2"/>
</dbReference>
<dbReference type="FunFam" id="3.40.50.300:FF:000422">
    <property type="entry name" value="Guanylate-binding protein 1"/>
    <property type="match status" value="1"/>
</dbReference>
<keyword evidence="2" id="KW-0547">Nucleotide-binding</keyword>
<evidence type="ECO:0000256" key="5">
    <source>
        <dbReference type="ARBA" id="ARBA00023134"/>
    </source>
</evidence>
<feature type="region of interest" description="Disordered" evidence="8">
    <location>
        <begin position="878"/>
        <end position="905"/>
    </location>
</feature>
<dbReference type="EMBL" id="KE667078">
    <property type="protein sequence ID" value="ERE87556.1"/>
    <property type="molecule type" value="Genomic_DNA"/>
</dbReference>
<dbReference type="Pfam" id="PF02263">
    <property type="entry name" value="GBP"/>
    <property type="match status" value="2"/>
</dbReference>
<keyword evidence="3" id="KW-0378">Hydrolase</keyword>
<dbReference type="Gene3D" id="3.40.50.300">
    <property type="entry name" value="P-loop containing nucleotide triphosphate hydrolases"/>
    <property type="match status" value="2"/>
</dbReference>
<dbReference type="GO" id="GO:0003924">
    <property type="term" value="F:GTPase activity"/>
    <property type="evidence" value="ECO:0007669"/>
    <property type="project" value="InterPro"/>
</dbReference>
<keyword evidence="1" id="KW-0399">Innate immunity</keyword>
<name>A0A061IMU9_CRIGR</name>
<evidence type="ECO:0000256" key="6">
    <source>
        <dbReference type="PROSITE-ProRule" id="PRU01052"/>
    </source>
</evidence>
<dbReference type="SUPFAM" id="SSF52540">
    <property type="entry name" value="P-loop containing nucleoside triphosphate hydrolases"/>
    <property type="match status" value="2"/>
</dbReference>
<feature type="coiled-coil region" evidence="7">
    <location>
        <begin position="222"/>
        <end position="249"/>
    </location>
</feature>
<protein>
    <submittedName>
        <fullName evidence="10">Interferon-induced guanylate-binding protein 2</fullName>
    </submittedName>
</protein>
<evidence type="ECO:0000256" key="4">
    <source>
        <dbReference type="ARBA" id="ARBA00022859"/>
    </source>
</evidence>
<feature type="domain" description="GB1/RHD3-type G" evidence="9">
    <location>
        <begin position="427"/>
        <end position="668"/>
    </location>
</feature>
<evidence type="ECO:0000256" key="1">
    <source>
        <dbReference type="ARBA" id="ARBA00022588"/>
    </source>
</evidence>
<proteinExistence type="inferred from homology"/>
<dbReference type="InterPro" id="IPR036543">
    <property type="entry name" value="Guanylate-bd_C_sf"/>
</dbReference>
<evidence type="ECO:0000313" key="10">
    <source>
        <dbReference type="EMBL" id="ERE87556.1"/>
    </source>
</evidence>
<dbReference type="PROSITE" id="PS51715">
    <property type="entry name" value="G_GB1_RHD3"/>
    <property type="match status" value="2"/>
</dbReference>
<keyword evidence="5" id="KW-0342">GTP-binding</keyword>
<reference evidence="11" key="1">
    <citation type="journal article" date="2013" name="Nat. Biotechnol.">
        <title>Chinese hamster genome sequenced from sorted chromosomes.</title>
        <authorList>
            <person name="Brinkrolf K."/>
            <person name="Rupp O."/>
            <person name="Laux H."/>
            <person name="Kollin F."/>
            <person name="Ernst W."/>
            <person name="Linke B."/>
            <person name="Kofler R."/>
            <person name="Romand S."/>
            <person name="Hesse F."/>
            <person name="Budach W.E."/>
            <person name="Galosy S."/>
            <person name="Muller D."/>
            <person name="Noll T."/>
            <person name="Wienberg J."/>
            <person name="Jostock T."/>
            <person name="Leonard M."/>
            <person name="Grillari J."/>
            <person name="Tauch A."/>
            <person name="Goesmann A."/>
            <person name="Helk B."/>
            <person name="Mott J.E."/>
            <person name="Puhler A."/>
            <person name="Borth N."/>
        </authorList>
    </citation>
    <scope>NUCLEOTIDE SEQUENCE [LARGE SCALE GENOMIC DNA]</scope>
    <source>
        <strain evidence="11">17A/GY</strain>
    </source>
</reference>
<evidence type="ECO:0000256" key="8">
    <source>
        <dbReference type="SAM" id="MobiDB-lite"/>
    </source>
</evidence>
<dbReference type="InterPro" id="IPR015894">
    <property type="entry name" value="Guanylate-bd_N"/>
</dbReference>
<organism evidence="10 11">
    <name type="scientific">Cricetulus griseus</name>
    <name type="common">Chinese hamster</name>
    <name type="synonym">Cricetulus barabensis griseus</name>
    <dbReference type="NCBI Taxonomy" id="10029"/>
    <lineage>
        <taxon>Eukaryota</taxon>
        <taxon>Metazoa</taxon>
        <taxon>Chordata</taxon>
        <taxon>Craniata</taxon>
        <taxon>Vertebrata</taxon>
        <taxon>Euteleostomi</taxon>
        <taxon>Mammalia</taxon>
        <taxon>Eutheria</taxon>
        <taxon>Euarchontoglires</taxon>
        <taxon>Glires</taxon>
        <taxon>Rodentia</taxon>
        <taxon>Myomorpha</taxon>
        <taxon>Muroidea</taxon>
        <taxon>Cricetidae</taxon>
        <taxon>Cricetinae</taxon>
        <taxon>Cricetulus</taxon>
    </lineage>
</organism>
<sequence length="957" mass="108039">MEAPICLVQNWKEQLMLNPEAIRILEKISQPLVVVAIVGLCRTGKSYLMNRLAGQNHGFSLGSTVQSETKGIWMWCVPHPTKPTHTLVLLDTEGLGDTEKGNSKNDCWIFSLAVLLSSTFVYNSMSTINHQALEQLQYPSRDETVAIEERKQAFMLQNEAASVSYCQAELEKLTEPLKESVSSGVFSVPGGHSLYLEAKKKVEQGYEQVPRKGVKIQEELLVEGFRKKSEMLQNEISQLREEMARTRGKPSLFSHILDTVGNAFIAVLPGAGLESLVLTYVKAISSGELPCMENAILALAQIENSAAVQKVIEHYEEQMNQKVQLPTETLWELLDLHRPIESEAIEVFMKNSFKDLDQKSQKELWAEERLIMYFEKIVVQLSSPKRQKNTLDMASEIHMLDPMCLIENTEDQLVINQQALGILSAIQQPVVVVAIVGLYRTGKSYLMNKLAGKKTGFSLGSTVQSHTKGIWMWCVPHPQKSGHTLVLLDTEGLEDVEKGDNQNDCWIFALAVLLSSTFIYNSTGTINQQAMDQLHYVTELTDLIKSKSSPEQSGVDDSANFVGFFPTFVWALRDFSLELEANGKSITADEYLEHSLTLKKGSDKKSENFNKPRLCIRKFFPKRKCFVFDRPAQRKYLSKLETIREEELSGEFVEQVEEFTSYIFSYSNVKTLSGGIIVNGPRLQSLVLTYVNAIRSGELPCMENAVLTLAQIENSAAVQKAIEHYEEQMNQKVHLPTETLQELLDLHRPIESEAIEVFIKNSFKDVDQKFQKKLGDQLVAKRDAFIKKNMDVSSARCSDLLEDIFGPLEEEVKQGTFSKPGGYYLFLQKKQELEKKYNQAPGKGLQAEEMLKKYFESKDDVAETLLKTDQSLTEAAREIEGTGTASQGRISEREQKTSPRDREHKKEPVLWEMHHTLKFSSSTVSDQLPFSKEYVDGEPSGFEATIMKLTELNANHL</sequence>
<evidence type="ECO:0000256" key="2">
    <source>
        <dbReference type="ARBA" id="ARBA00022741"/>
    </source>
</evidence>
<dbReference type="Gene3D" id="1.20.1000.10">
    <property type="entry name" value="Guanylate-binding protein, C-terminal domain"/>
    <property type="match status" value="2"/>
</dbReference>